<keyword evidence="4" id="KW-1185">Reference proteome</keyword>
<evidence type="ECO:0000313" key="2">
    <source>
        <dbReference type="EMBL" id="KAF0683399.1"/>
    </source>
</evidence>
<dbReference type="EMBL" id="VJMH01007405">
    <property type="protein sequence ID" value="KAF0683399.1"/>
    <property type="molecule type" value="Genomic_DNA"/>
</dbReference>
<dbReference type="AlphaFoldDB" id="A0A485LQK6"/>
<gene>
    <name evidence="3" type="primary">Aste57867_24523</name>
    <name evidence="2" type="ORF">As57867_024446</name>
    <name evidence="3" type="ORF">ASTE57867_24523</name>
</gene>
<protein>
    <submittedName>
        <fullName evidence="3">Aste57867_24523 protein</fullName>
    </submittedName>
</protein>
<proteinExistence type="predicted"/>
<reference evidence="3 4" key="1">
    <citation type="submission" date="2019-03" db="EMBL/GenBank/DDBJ databases">
        <authorList>
            <person name="Gaulin E."/>
            <person name="Dumas B."/>
        </authorList>
    </citation>
    <scope>NUCLEOTIDE SEQUENCE [LARGE SCALE GENOMIC DNA]</scope>
    <source>
        <strain evidence="3">CBS 568.67</strain>
    </source>
</reference>
<sequence>MASNDERYAQVMGNLFPEFQNKPKTLDITRWHVGRSIAHDDEDGDARHEDGGRRAVNPIFEKPVVMYNSKSSHHPSRNHDSNDVPAYNQKLNPSPLSASTRGYAAAANLPLSKKLSRRLTLASREHPNLNTKPPSAKSSFDSSLPPAAVSVVFNNQLPSDDLHIFYTKLGGRTIMDFLVHPGREVARHVLGKPTPSPSGIHVVCFPFTPLAMLEPSFVFPVAASHVQTTPVTMTFAVNHSTAVYDLFYLDTRGGLVSLGTLDNVVVTHHTFANHPFVVWCRGSTRGVCVSVDEGAAQAKVRYSLVVDDTVPSVSFMAQPHLDDTTTLCLSFFPR</sequence>
<evidence type="ECO:0000313" key="3">
    <source>
        <dbReference type="EMBL" id="VFU01162.1"/>
    </source>
</evidence>
<accession>A0A485LQK6</accession>
<dbReference type="OrthoDB" id="75442at2759"/>
<reference evidence="2" key="2">
    <citation type="submission" date="2019-06" db="EMBL/GenBank/DDBJ databases">
        <title>Genomics analysis of Aphanomyces spp. identifies a new class of oomycete effector associated with host adaptation.</title>
        <authorList>
            <person name="Gaulin E."/>
        </authorList>
    </citation>
    <scope>NUCLEOTIDE SEQUENCE</scope>
    <source>
        <strain evidence="2">CBS 578.67</strain>
    </source>
</reference>
<evidence type="ECO:0000256" key="1">
    <source>
        <dbReference type="SAM" id="MobiDB-lite"/>
    </source>
</evidence>
<dbReference type="Proteomes" id="UP000332933">
    <property type="component" value="Unassembled WGS sequence"/>
</dbReference>
<name>A0A485LQK6_9STRA</name>
<feature type="compositionally biased region" description="Polar residues" evidence="1">
    <location>
        <begin position="89"/>
        <end position="98"/>
    </location>
</feature>
<dbReference type="EMBL" id="CAADRA010007431">
    <property type="protein sequence ID" value="VFU01162.1"/>
    <property type="molecule type" value="Genomic_DNA"/>
</dbReference>
<organism evidence="3 4">
    <name type="scientific">Aphanomyces stellatus</name>
    <dbReference type="NCBI Taxonomy" id="120398"/>
    <lineage>
        <taxon>Eukaryota</taxon>
        <taxon>Sar</taxon>
        <taxon>Stramenopiles</taxon>
        <taxon>Oomycota</taxon>
        <taxon>Saprolegniomycetes</taxon>
        <taxon>Saprolegniales</taxon>
        <taxon>Verrucalvaceae</taxon>
        <taxon>Aphanomyces</taxon>
    </lineage>
</organism>
<evidence type="ECO:0000313" key="4">
    <source>
        <dbReference type="Proteomes" id="UP000332933"/>
    </source>
</evidence>
<feature type="region of interest" description="Disordered" evidence="1">
    <location>
        <begin position="68"/>
        <end position="98"/>
    </location>
</feature>